<protein>
    <submittedName>
        <fullName evidence="1">Uncharacterized protein</fullName>
    </submittedName>
</protein>
<dbReference type="Proteomes" id="UP001162131">
    <property type="component" value="Unassembled WGS sequence"/>
</dbReference>
<accession>A0AAU9ITN7</accession>
<evidence type="ECO:0000313" key="1">
    <source>
        <dbReference type="EMBL" id="CAG9317869.1"/>
    </source>
</evidence>
<dbReference type="AlphaFoldDB" id="A0AAU9ITN7"/>
<gene>
    <name evidence="1" type="ORF">BSTOLATCC_MIC19107</name>
</gene>
<dbReference type="EMBL" id="CAJZBQ010000018">
    <property type="protein sequence ID" value="CAG9317869.1"/>
    <property type="molecule type" value="Genomic_DNA"/>
</dbReference>
<organism evidence="1 2">
    <name type="scientific">Blepharisma stoltei</name>
    <dbReference type="NCBI Taxonomy" id="1481888"/>
    <lineage>
        <taxon>Eukaryota</taxon>
        <taxon>Sar</taxon>
        <taxon>Alveolata</taxon>
        <taxon>Ciliophora</taxon>
        <taxon>Postciliodesmatophora</taxon>
        <taxon>Heterotrichea</taxon>
        <taxon>Heterotrichida</taxon>
        <taxon>Blepharismidae</taxon>
        <taxon>Blepharisma</taxon>
    </lineage>
</organism>
<comment type="caution">
    <text evidence="1">The sequence shown here is derived from an EMBL/GenBank/DDBJ whole genome shotgun (WGS) entry which is preliminary data.</text>
</comment>
<reference evidence="1" key="1">
    <citation type="submission" date="2021-09" db="EMBL/GenBank/DDBJ databases">
        <authorList>
            <consortium name="AG Swart"/>
            <person name="Singh M."/>
            <person name="Singh A."/>
            <person name="Seah K."/>
            <person name="Emmerich C."/>
        </authorList>
    </citation>
    <scope>NUCLEOTIDE SEQUENCE</scope>
    <source>
        <strain evidence="1">ATCC30299</strain>
    </source>
</reference>
<name>A0AAU9ITN7_9CILI</name>
<evidence type="ECO:0000313" key="2">
    <source>
        <dbReference type="Proteomes" id="UP001162131"/>
    </source>
</evidence>
<keyword evidence="2" id="KW-1185">Reference proteome</keyword>
<sequence>MKNPSIPVRRSLRKKKEKDPPINLLHAPVPLKPQAHLTVEQEEHLKKQTLLFADYTRLRQEYKISHRNHIILRRVVADPAIPWEFMQYPLLILISETTQEMMFNDFEIIVWNIYLKRFAWTQAALPLKIILFITAYAIKAYLNDSMDLFFAYLSIKFPQFSRAYHYWLDKNKNHLKIRLQDINDSFRVLTKPAIELKDEELTNYNYYVDDILDMAPPYQHETEGAPEVKIPSSIHSSFFEESVMSSTTSCLPENFEAKEANSEEEPEEMQDNPLLKRLDSMLIPNSNLEEYSIMKSTMSVMSVGSVGGLGNSWMFEHLGESGFRPIEHKDTLNVPVKNESFLFTSYWSSQNTN</sequence>
<proteinExistence type="predicted"/>